<keyword evidence="2" id="KW-0808">Transferase</keyword>
<sequence>MGHNPLSLAASLPPCRSATSAQICDALKTLRDVFCRLPAAADFRQGVAHDGLAQTDSGYVTEADEDDDDEDDLNDKGSDEAQALRDDPVERDAAVRWLTGLIGRADELPVDEESRERIVDDACAVLSRLTGGDDEEQQLQGDDLGMTRRFEFAVPSKHTSIKVDLLDTPMQTTDDHTDVGLQTWGASVALSELVCQTPERFHLDKASHGTRILELGAGTGLFGLALSSLLPCLTETWPSQAIIATDYHPAVLKNLAINLDAHMAGTGTGGGATVPLKAAHLDWSAPSRAAPLDEPFDFIFAADVAYAPEHAIWLRDCAATLLTPGGVFWLMVSIRPNGKFNGINTSVEAAFSEQRPGRRTGEHELSILSQESVRKHRSGRADETGYELYRIGWA</sequence>
<comment type="caution">
    <text evidence="2">The sequence shown here is derived from an EMBL/GenBank/DDBJ whole genome shotgun (WGS) entry which is preliminary data.</text>
</comment>
<evidence type="ECO:0000256" key="1">
    <source>
        <dbReference type="SAM" id="MobiDB-lite"/>
    </source>
</evidence>
<dbReference type="GO" id="GO:0032259">
    <property type="term" value="P:methylation"/>
    <property type="evidence" value="ECO:0007669"/>
    <property type="project" value="UniProtKB-KW"/>
</dbReference>
<feature type="region of interest" description="Disordered" evidence="1">
    <location>
        <begin position="54"/>
        <end position="86"/>
    </location>
</feature>
<dbReference type="EMBL" id="LSBH01000007">
    <property type="protein sequence ID" value="OAQ76376.1"/>
    <property type="molecule type" value="Genomic_DNA"/>
</dbReference>
<dbReference type="Gene3D" id="3.40.50.150">
    <property type="entry name" value="Vaccinia Virus protein VP39"/>
    <property type="match status" value="1"/>
</dbReference>
<feature type="compositionally biased region" description="Acidic residues" evidence="1">
    <location>
        <begin position="62"/>
        <end position="73"/>
    </location>
</feature>
<accession>A0A179GEW6</accession>
<dbReference type="SUPFAM" id="SSF53335">
    <property type="entry name" value="S-adenosyl-L-methionine-dependent methyltransferases"/>
    <property type="match status" value="1"/>
</dbReference>
<dbReference type="PANTHER" id="PTHR14614">
    <property type="entry name" value="HEPATOCELLULAR CARCINOMA-ASSOCIATED ANTIGEN"/>
    <property type="match status" value="1"/>
</dbReference>
<reference evidence="2 3" key="1">
    <citation type="submission" date="2016-01" db="EMBL/GenBank/DDBJ databases">
        <title>Biosynthesis of antibiotic leucinostatins and their inhibition on Phytophthora in bio-control Purpureocillium lilacinum.</title>
        <authorList>
            <person name="Wang G."/>
            <person name="Liu Z."/>
            <person name="Lin R."/>
            <person name="Li E."/>
            <person name="Mao Z."/>
            <person name="Ling J."/>
            <person name="Yin W."/>
            <person name="Xie B."/>
        </authorList>
    </citation>
    <scope>NUCLEOTIDE SEQUENCE [LARGE SCALE GENOMIC DNA]</scope>
    <source>
        <strain evidence="2">PLBJ-1</strain>
    </source>
</reference>
<proteinExistence type="predicted"/>
<dbReference type="Pfam" id="PF10294">
    <property type="entry name" value="Methyltransf_16"/>
    <property type="match status" value="1"/>
</dbReference>
<protein>
    <submittedName>
        <fullName evidence="2">Methyltransferase</fullName>
    </submittedName>
</protein>
<feature type="compositionally biased region" description="Basic and acidic residues" evidence="1">
    <location>
        <begin position="74"/>
        <end position="86"/>
    </location>
</feature>
<dbReference type="Proteomes" id="UP000078240">
    <property type="component" value="Unassembled WGS sequence"/>
</dbReference>
<dbReference type="InterPro" id="IPR019410">
    <property type="entry name" value="Methyltransf_16"/>
</dbReference>
<dbReference type="InterPro" id="IPR029063">
    <property type="entry name" value="SAM-dependent_MTases_sf"/>
</dbReference>
<dbReference type="CDD" id="cd02440">
    <property type="entry name" value="AdoMet_MTases"/>
    <property type="match status" value="1"/>
</dbReference>
<dbReference type="AlphaFoldDB" id="A0A179GEW6"/>
<keyword evidence="2" id="KW-0489">Methyltransferase</keyword>
<evidence type="ECO:0000313" key="3">
    <source>
        <dbReference type="Proteomes" id="UP000078240"/>
    </source>
</evidence>
<dbReference type="GO" id="GO:0008757">
    <property type="term" value="F:S-adenosylmethionine-dependent methyltransferase activity"/>
    <property type="evidence" value="ECO:0007669"/>
    <property type="project" value="UniProtKB-ARBA"/>
</dbReference>
<evidence type="ECO:0000313" key="2">
    <source>
        <dbReference type="EMBL" id="OAQ76376.1"/>
    </source>
</evidence>
<dbReference type="PANTHER" id="PTHR14614:SF147">
    <property type="entry name" value="S-ADENOSYLMETHIONINE-DEPENDENT METHYLTRANSFERASE OF THE SEVEN BETA-STRAND FAMILY"/>
    <property type="match status" value="1"/>
</dbReference>
<organism evidence="2 3">
    <name type="scientific">Purpureocillium lilacinum</name>
    <name type="common">Paecilomyces lilacinus</name>
    <dbReference type="NCBI Taxonomy" id="33203"/>
    <lineage>
        <taxon>Eukaryota</taxon>
        <taxon>Fungi</taxon>
        <taxon>Dikarya</taxon>
        <taxon>Ascomycota</taxon>
        <taxon>Pezizomycotina</taxon>
        <taxon>Sordariomycetes</taxon>
        <taxon>Hypocreomycetidae</taxon>
        <taxon>Hypocreales</taxon>
        <taxon>Ophiocordycipitaceae</taxon>
        <taxon>Purpureocillium</taxon>
    </lineage>
</organism>
<gene>
    <name evidence="2" type="ORF">VFPBJ_08736</name>
</gene>
<name>A0A179GEW6_PURLI</name>